<gene>
    <name evidence="1" type="ORF">GUJ93_ZPchr0006g41039</name>
</gene>
<protein>
    <submittedName>
        <fullName evidence="1">Uncharacterized protein</fullName>
    </submittedName>
</protein>
<reference evidence="1" key="1">
    <citation type="journal article" date="2021" name="bioRxiv">
        <title>Whole Genome Assembly and Annotation of Northern Wild Rice, Zizania palustris L., Supports a Whole Genome Duplication in the Zizania Genus.</title>
        <authorList>
            <person name="Haas M."/>
            <person name="Kono T."/>
            <person name="Macchietto M."/>
            <person name="Millas R."/>
            <person name="McGilp L."/>
            <person name="Shao M."/>
            <person name="Duquette J."/>
            <person name="Hirsch C.N."/>
            <person name="Kimball J."/>
        </authorList>
    </citation>
    <scope>NUCLEOTIDE SEQUENCE</scope>
    <source>
        <tissue evidence="1">Fresh leaf tissue</tissue>
    </source>
</reference>
<keyword evidence="2" id="KW-1185">Reference proteome</keyword>
<reference evidence="1" key="2">
    <citation type="submission" date="2021-02" db="EMBL/GenBank/DDBJ databases">
        <authorList>
            <person name="Kimball J.A."/>
            <person name="Haas M.W."/>
            <person name="Macchietto M."/>
            <person name="Kono T."/>
            <person name="Duquette J."/>
            <person name="Shao M."/>
        </authorList>
    </citation>
    <scope>NUCLEOTIDE SEQUENCE</scope>
    <source>
        <tissue evidence="1">Fresh leaf tissue</tissue>
    </source>
</reference>
<comment type="caution">
    <text evidence="1">The sequence shown here is derived from an EMBL/GenBank/DDBJ whole genome shotgun (WGS) entry which is preliminary data.</text>
</comment>
<evidence type="ECO:0000313" key="1">
    <source>
        <dbReference type="EMBL" id="KAG8071340.1"/>
    </source>
</evidence>
<dbReference type="AlphaFoldDB" id="A0A8J5VL42"/>
<accession>A0A8J5VL42</accession>
<dbReference type="Proteomes" id="UP000729402">
    <property type="component" value="Unassembled WGS sequence"/>
</dbReference>
<sequence>MGGRVACGVCSPGAARIQGGTAVAHVTGQLFGHAGSSICSCWHSRAIDMPYACAPARMFGSSAQIWRLVT</sequence>
<proteinExistence type="predicted"/>
<name>A0A8J5VL42_ZIZPA</name>
<dbReference type="EMBL" id="JAAALK010000283">
    <property type="protein sequence ID" value="KAG8071340.1"/>
    <property type="molecule type" value="Genomic_DNA"/>
</dbReference>
<organism evidence="1 2">
    <name type="scientific">Zizania palustris</name>
    <name type="common">Northern wild rice</name>
    <dbReference type="NCBI Taxonomy" id="103762"/>
    <lineage>
        <taxon>Eukaryota</taxon>
        <taxon>Viridiplantae</taxon>
        <taxon>Streptophyta</taxon>
        <taxon>Embryophyta</taxon>
        <taxon>Tracheophyta</taxon>
        <taxon>Spermatophyta</taxon>
        <taxon>Magnoliopsida</taxon>
        <taxon>Liliopsida</taxon>
        <taxon>Poales</taxon>
        <taxon>Poaceae</taxon>
        <taxon>BOP clade</taxon>
        <taxon>Oryzoideae</taxon>
        <taxon>Oryzeae</taxon>
        <taxon>Zizaniinae</taxon>
        <taxon>Zizania</taxon>
    </lineage>
</organism>
<evidence type="ECO:0000313" key="2">
    <source>
        <dbReference type="Proteomes" id="UP000729402"/>
    </source>
</evidence>